<keyword evidence="12" id="KW-1185">Reference proteome</keyword>
<organism evidence="11 12">
    <name type="scientific">Meripilus lineatus</name>
    <dbReference type="NCBI Taxonomy" id="2056292"/>
    <lineage>
        <taxon>Eukaryota</taxon>
        <taxon>Fungi</taxon>
        <taxon>Dikarya</taxon>
        <taxon>Basidiomycota</taxon>
        <taxon>Agaricomycotina</taxon>
        <taxon>Agaricomycetes</taxon>
        <taxon>Polyporales</taxon>
        <taxon>Meripilaceae</taxon>
        <taxon>Meripilus</taxon>
    </lineage>
</organism>
<name>A0AAD5V127_9APHY</name>
<evidence type="ECO:0000256" key="4">
    <source>
        <dbReference type="ARBA" id="ARBA00022833"/>
    </source>
</evidence>
<keyword evidence="4" id="KW-0862">Zinc</keyword>
<dbReference type="Gene3D" id="3.30.40.10">
    <property type="entry name" value="Zinc/RING finger domain, C3HC4 (zinc finger)"/>
    <property type="match status" value="1"/>
</dbReference>
<keyword evidence="3 6" id="KW-0863">Zinc-finger</keyword>
<dbReference type="PANTHER" id="PTHR24012">
    <property type="entry name" value="RNA BINDING PROTEIN"/>
    <property type="match status" value="1"/>
</dbReference>
<dbReference type="SUPFAM" id="SSF57850">
    <property type="entry name" value="RING/U-box"/>
    <property type="match status" value="1"/>
</dbReference>
<dbReference type="Pfam" id="PF00097">
    <property type="entry name" value="zf-C3HC4"/>
    <property type="match status" value="1"/>
</dbReference>
<dbReference type="InterPro" id="IPR000504">
    <property type="entry name" value="RRM_dom"/>
</dbReference>
<evidence type="ECO:0000313" key="12">
    <source>
        <dbReference type="Proteomes" id="UP001212997"/>
    </source>
</evidence>
<dbReference type="InterPro" id="IPR013083">
    <property type="entry name" value="Znf_RING/FYVE/PHD"/>
</dbReference>
<evidence type="ECO:0000256" key="3">
    <source>
        <dbReference type="ARBA" id="ARBA00022771"/>
    </source>
</evidence>
<evidence type="ECO:0000256" key="2">
    <source>
        <dbReference type="ARBA" id="ARBA00022737"/>
    </source>
</evidence>
<dbReference type="CDD" id="cd16449">
    <property type="entry name" value="RING-HC"/>
    <property type="match status" value="1"/>
</dbReference>
<dbReference type="SMART" id="SM00184">
    <property type="entry name" value="RING"/>
    <property type="match status" value="1"/>
</dbReference>
<dbReference type="InterPro" id="IPR018957">
    <property type="entry name" value="Znf_C3HC4_RING-type"/>
</dbReference>
<evidence type="ECO:0000256" key="5">
    <source>
        <dbReference type="ARBA" id="ARBA00022884"/>
    </source>
</evidence>
<feature type="domain" description="RING-type" evidence="9">
    <location>
        <begin position="593"/>
        <end position="635"/>
    </location>
</feature>
<comment type="caution">
    <text evidence="11">The sequence shown here is derived from an EMBL/GenBank/DDBJ whole genome shotgun (WGS) entry which is preliminary data.</text>
</comment>
<proteinExistence type="predicted"/>
<dbReference type="AlphaFoldDB" id="A0AAD5V127"/>
<evidence type="ECO:0000256" key="1">
    <source>
        <dbReference type="ARBA" id="ARBA00022723"/>
    </source>
</evidence>
<evidence type="ECO:0000259" key="10">
    <source>
        <dbReference type="PROSITE" id="PS50102"/>
    </source>
</evidence>
<evidence type="ECO:0000259" key="9">
    <source>
        <dbReference type="PROSITE" id="PS50089"/>
    </source>
</evidence>
<evidence type="ECO:0000313" key="11">
    <source>
        <dbReference type="EMBL" id="KAJ3483103.1"/>
    </source>
</evidence>
<evidence type="ECO:0000256" key="8">
    <source>
        <dbReference type="SAM" id="MobiDB-lite"/>
    </source>
</evidence>
<gene>
    <name evidence="11" type="ORF">NLI96_g6530</name>
</gene>
<dbReference type="SUPFAM" id="SSF54928">
    <property type="entry name" value="RNA-binding domain, RBD"/>
    <property type="match status" value="2"/>
</dbReference>
<keyword evidence="5 7" id="KW-0694">RNA-binding</keyword>
<dbReference type="InterPro" id="IPR035979">
    <property type="entry name" value="RBD_domain_sf"/>
</dbReference>
<dbReference type="Pfam" id="PF00076">
    <property type="entry name" value="RRM_1"/>
    <property type="match status" value="2"/>
</dbReference>
<dbReference type="Gene3D" id="3.30.70.330">
    <property type="match status" value="2"/>
</dbReference>
<dbReference type="GO" id="GO:0003723">
    <property type="term" value="F:RNA binding"/>
    <property type="evidence" value="ECO:0007669"/>
    <property type="project" value="UniProtKB-UniRule"/>
</dbReference>
<keyword evidence="2" id="KW-0677">Repeat</keyword>
<dbReference type="InterPro" id="IPR017907">
    <property type="entry name" value="Znf_RING_CS"/>
</dbReference>
<dbReference type="EMBL" id="JANAWD010000241">
    <property type="protein sequence ID" value="KAJ3483103.1"/>
    <property type="molecule type" value="Genomic_DNA"/>
</dbReference>
<dbReference type="GO" id="GO:0008270">
    <property type="term" value="F:zinc ion binding"/>
    <property type="evidence" value="ECO:0007669"/>
    <property type="project" value="UniProtKB-KW"/>
</dbReference>
<sequence>MPIDPRIVPHGGLVVKRRWFRQSWLCQVLANTSLKDDVRKVISAISRILGLPPRGRRDLQTRSVKCGVDGFMCWLRFSVQQTNGGSKVESKGAPNSAEVAESPSRSSDPIADDAPPETSPTDRTLFGCKVTYGAGAAVEDVITTFESQIITIVNLPRGVSETRLLALAECFGNVQYITIDQGSFSPPSPTARIKFISHADASRAVQGINGELFESKKLVAKMDVTAVEDGLATFRSTKVKVSWFAPSQRAWAHYNGISTARQQSHMLDGKSFNGSKISAMFQEPNKGQIRSFSVEIRGLPRNPDRKHLQNFCRAQSVSIAPPSYDLSLASSRIKDALKKYGDLESFDVLPLDPKKPKVMAFAQFRNADSAELAVKELHSTQQSFLGGGPVWLENIHALKYSIPSLQFSVLKADIDFLRDTSSECKVRYYEVDEGGQALDPLLKGEPFIPNTGGTDIGEWEEYLGSPEGVFFLRNLNQTTKGFTKYDIRSRSLHVFGSTEARQAVEDALERKVVEISERKHVIQLDKFSLRSLLAGGYKALVSLVGEKNLLLNVATRILTIRGDEDNVKAIRDTISAGYAPSADIQEITLDTDCPVCFCEPAEPVVLPCGHQYCKVCLQHLLRAAARGTTTSAVNCVMAATGALPKSKAETCKTGVPFSVIRKLLSPAEEEALLKATFLSYVHSRPKEFHYCPSPDCEIVYKQSMAQFSAARDV</sequence>
<dbReference type="SMART" id="SM00360">
    <property type="entry name" value="RRM"/>
    <property type="match status" value="2"/>
</dbReference>
<protein>
    <submittedName>
        <fullName evidence="11">Uncharacterized protein</fullName>
    </submittedName>
</protein>
<dbReference type="InterPro" id="IPR012677">
    <property type="entry name" value="Nucleotide-bd_a/b_plait_sf"/>
</dbReference>
<dbReference type="Proteomes" id="UP001212997">
    <property type="component" value="Unassembled WGS sequence"/>
</dbReference>
<feature type="region of interest" description="Disordered" evidence="8">
    <location>
        <begin position="84"/>
        <end position="122"/>
    </location>
</feature>
<reference evidence="11" key="1">
    <citation type="submission" date="2022-07" db="EMBL/GenBank/DDBJ databases">
        <title>Genome Sequence of Physisporinus lineatus.</title>
        <authorList>
            <person name="Buettner E."/>
        </authorList>
    </citation>
    <scope>NUCLEOTIDE SEQUENCE</scope>
    <source>
        <strain evidence="11">VT162</strain>
    </source>
</reference>
<dbReference type="PROSITE" id="PS50102">
    <property type="entry name" value="RRM"/>
    <property type="match status" value="1"/>
</dbReference>
<accession>A0AAD5V127</accession>
<dbReference type="CDD" id="cd00590">
    <property type="entry name" value="RRM_SF"/>
    <property type="match status" value="2"/>
</dbReference>
<evidence type="ECO:0000256" key="6">
    <source>
        <dbReference type="PROSITE-ProRule" id="PRU00175"/>
    </source>
</evidence>
<feature type="domain" description="RRM" evidence="10">
    <location>
        <begin position="148"/>
        <end position="225"/>
    </location>
</feature>
<evidence type="ECO:0000256" key="7">
    <source>
        <dbReference type="PROSITE-ProRule" id="PRU00176"/>
    </source>
</evidence>
<dbReference type="PROSITE" id="PS50089">
    <property type="entry name" value="ZF_RING_2"/>
    <property type="match status" value="1"/>
</dbReference>
<keyword evidence="1" id="KW-0479">Metal-binding</keyword>
<dbReference type="PROSITE" id="PS00518">
    <property type="entry name" value="ZF_RING_1"/>
    <property type="match status" value="1"/>
</dbReference>
<dbReference type="InterPro" id="IPR001841">
    <property type="entry name" value="Znf_RING"/>
</dbReference>